<evidence type="ECO:0000256" key="9">
    <source>
        <dbReference type="ARBA" id="ARBA00023136"/>
    </source>
</evidence>
<dbReference type="AlphaFoldDB" id="A0A060XW91"/>
<dbReference type="Proteomes" id="UP000193380">
    <property type="component" value="Unassembled WGS sequence"/>
</dbReference>
<reference evidence="13" key="1">
    <citation type="journal article" date="2014" name="Nat. Commun.">
        <title>The rainbow trout genome provides novel insights into evolution after whole-genome duplication in vertebrates.</title>
        <authorList>
            <person name="Berthelot C."/>
            <person name="Brunet F."/>
            <person name="Chalopin D."/>
            <person name="Juanchich A."/>
            <person name="Bernard M."/>
            <person name="Noel B."/>
            <person name="Bento P."/>
            <person name="Da Silva C."/>
            <person name="Labadie K."/>
            <person name="Alberti A."/>
            <person name="Aury J.M."/>
            <person name="Louis A."/>
            <person name="Dehais P."/>
            <person name="Bardou P."/>
            <person name="Montfort J."/>
            <person name="Klopp C."/>
            <person name="Cabau C."/>
            <person name="Gaspin C."/>
            <person name="Thorgaard G.H."/>
            <person name="Boussaha M."/>
            <person name="Quillet E."/>
            <person name="Guyomard R."/>
            <person name="Galiana D."/>
            <person name="Bobe J."/>
            <person name="Volff J.N."/>
            <person name="Genet C."/>
            <person name="Wincker P."/>
            <person name="Jaillon O."/>
            <person name="Roest Crollius H."/>
            <person name="Guiguen Y."/>
        </authorList>
    </citation>
    <scope>NUCLEOTIDE SEQUENCE [LARGE SCALE GENOMIC DNA]</scope>
</reference>
<dbReference type="InterPro" id="IPR051163">
    <property type="entry name" value="Sodium:Solute_Symporter_SSF"/>
</dbReference>
<dbReference type="GO" id="GO:0070062">
    <property type="term" value="C:extracellular exosome"/>
    <property type="evidence" value="ECO:0007669"/>
    <property type="project" value="TreeGrafter"/>
</dbReference>
<comment type="subcellular location">
    <subcellularLocation>
        <location evidence="1">Cell membrane</location>
        <topology evidence="1">Multi-pass membrane protein</topology>
    </subcellularLocation>
</comment>
<keyword evidence="10" id="KW-0739">Sodium transport</keyword>
<dbReference type="Pfam" id="PF00474">
    <property type="entry name" value="SSF"/>
    <property type="match status" value="2"/>
</dbReference>
<dbReference type="PANTHER" id="PTHR42985">
    <property type="entry name" value="SODIUM-COUPLED MONOCARBOXYLATE TRANSPORTER"/>
    <property type="match status" value="1"/>
</dbReference>
<keyword evidence="6 12" id="KW-1133">Transmembrane helix</keyword>
<dbReference type="GO" id="GO:0015730">
    <property type="term" value="P:propanoate transmembrane transport"/>
    <property type="evidence" value="ECO:0007669"/>
    <property type="project" value="TreeGrafter"/>
</dbReference>
<feature type="transmembrane region" description="Helical" evidence="12">
    <location>
        <begin position="53"/>
        <end position="72"/>
    </location>
</feature>
<keyword evidence="3" id="KW-0813">Transport</keyword>
<dbReference type="STRING" id="8022.A0A060XW91"/>
<name>A0A060XW91_ONCMY</name>
<evidence type="ECO:0000256" key="8">
    <source>
        <dbReference type="ARBA" id="ARBA00023065"/>
    </source>
</evidence>
<keyword evidence="5 12" id="KW-0812">Transmembrane</keyword>
<evidence type="ECO:0000256" key="2">
    <source>
        <dbReference type="ARBA" id="ARBA00006434"/>
    </source>
</evidence>
<gene>
    <name evidence="13" type="ORF">GSONMT00061795001</name>
</gene>
<feature type="transmembrane region" description="Helical" evidence="12">
    <location>
        <begin position="316"/>
        <end position="335"/>
    </location>
</feature>
<accession>A0A060XW91</accession>
<dbReference type="GO" id="GO:0005343">
    <property type="term" value="F:organic acid:sodium symporter activity"/>
    <property type="evidence" value="ECO:0007669"/>
    <property type="project" value="TreeGrafter"/>
</dbReference>
<evidence type="ECO:0008006" key="15">
    <source>
        <dbReference type="Google" id="ProtNLM"/>
    </source>
</evidence>
<dbReference type="PANTHER" id="PTHR42985:SF10">
    <property type="entry name" value="SODIUM-COUPLED MONOCARBOXYLATE TRANSPORTER 1"/>
    <property type="match status" value="1"/>
</dbReference>
<dbReference type="InterPro" id="IPR001734">
    <property type="entry name" value="Na/solute_symporter"/>
</dbReference>
<evidence type="ECO:0000256" key="6">
    <source>
        <dbReference type="ARBA" id="ARBA00022989"/>
    </source>
</evidence>
<evidence type="ECO:0000313" key="14">
    <source>
        <dbReference type="Proteomes" id="UP000193380"/>
    </source>
</evidence>
<dbReference type="InterPro" id="IPR038377">
    <property type="entry name" value="Na/Glc_symporter_sf"/>
</dbReference>
<keyword evidence="9 12" id="KW-0472">Membrane</keyword>
<evidence type="ECO:0000256" key="3">
    <source>
        <dbReference type="ARBA" id="ARBA00022448"/>
    </source>
</evidence>
<feature type="transmembrane region" description="Helical" evidence="12">
    <location>
        <begin position="123"/>
        <end position="146"/>
    </location>
</feature>
<dbReference type="PaxDb" id="8022-A0A060XW91"/>
<reference evidence="13" key="2">
    <citation type="submission" date="2014-03" db="EMBL/GenBank/DDBJ databases">
        <authorList>
            <person name="Genoscope - CEA"/>
        </authorList>
    </citation>
    <scope>NUCLEOTIDE SEQUENCE</scope>
</reference>
<evidence type="ECO:0000256" key="5">
    <source>
        <dbReference type="ARBA" id="ARBA00022692"/>
    </source>
</evidence>
<feature type="transmembrane region" description="Helical" evidence="12">
    <location>
        <begin position="238"/>
        <end position="254"/>
    </location>
</feature>
<proteinExistence type="inferred from homology"/>
<feature type="transmembrane region" description="Helical" evidence="12">
    <location>
        <begin position="266"/>
        <end position="285"/>
    </location>
</feature>
<keyword evidence="4" id="KW-1003">Cell membrane</keyword>
<evidence type="ECO:0000256" key="10">
    <source>
        <dbReference type="ARBA" id="ARBA00023201"/>
    </source>
</evidence>
<dbReference type="PROSITE" id="PS50283">
    <property type="entry name" value="NA_SOLUT_SYMP_3"/>
    <property type="match status" value="1"/>
</dbReference>
<keyword evidence="7" id="KW-0915">Sodium</keyword>
<dbReference type="GO" id="GO:0005886">
    <property type="term" value="C:plasma membrane"/>
    <property type="evidence" value="ECO:0007669"/>
    <property type="project" value="UniProtKB-SubCell"/>
</dbReference>
<keyword evidence="8" id="KW-0406">Ion transport</keyword>
<dbReference type="EMBL" id="FR906294">
    <property type="protein sequence ID" value="CDQ83938.1"/>
    <property type="molecule type" value="Genomic_DNA"/>
</dbReference>
<evidence type="ECO:0000256" key="11">
    <source>
        <dbReference type="RuleBase" id="RU362091"/>
    </source>
</evidence>
<protein>
    <recommendedName>
        <fullName evidence="15">Sodium-coupled monocarboxylate transporter 1</fullName>
    </recommendedName>
</protein>
<evidence type="ECO:0000256" key="7">
    <source>
        <dbReference type="ARBA" id="ARBA00023053"/>
    </source>
</evidence>
<evidence type="ECO:0000256" key="12">
    <source>
        <dbReference type="SAM" id="Phobius"/>
    </source>
</evidence>
<comment type="similarity">
    <text evidence="2 11">Belongs to the sodium:solute symporter (SSF) (TC 2.A.21) family.</text>
</comment>
<sequence>MTGILIGSANRTIPALDFVERCAHCYLLSPIPHNQKATMAFSPVIGSFVAADYAVFALMLLVSAAIGVYYAIVGRGQSSSREFLMGGQSMTAVPVALSLTASFMSAITVLATPAEVYRYGASYGLFSLSYVLVVVVSSEVFLPVFYRLGITSTYEYLEIRFNRATRLLGTVMFIVQTMLYTGIVIYAPALALNQVSKSLERISFHAPSALSALETTPLLNYVPLSLSFLLSPVTGMDLWGAVISTGVVCTFYCAMGGLKAVVWTDVFQVGIMVAGFLSVIIRAVVLQGGVSNILNHAELGGRLNFWDFDASPLRRYTFWTITFGGTFVWTSIYGINQAQVQRYISCKSMTHAKM</sequence>
<organism evidence="13 14">
    <name type="scientific">Oncorhynchus mykiss</name>
    <name type="common">Rainbow trout</name>
    <name type="synonym">Salmo gairdneri</name>
    <dbReference type="NCBI Taxonomy" id="8022"/>
    <lineage>
        <taxon>Eukaryota</taxon>
        <taxon>Metazoa</taxon>
        <taxon>Chordata</taxon>
        <taxon>Craniata</taxon>
        <taxon>Vertebrata</taxon>
        <taxon>Euteleostomi</taxon>
        <taxon>Actinopterygii</taxon>
        <taxon>Neopterygii</taxon>
        <taxon>Teleostei</taxon>
        <taxon>Protacanthopterygii</taxon>
        <taxon>Salmoniformes</taxon>
        <taxon>Salmonidae</taxon>
        <taxon>Salmoninae</taxon>
        <taxon>Oncorhynchus</taxon>
    </lineage>
</organism>
<evidence type="ECO:0000313" key="13">
    <source>
        <dbReference type="EMBL" id="CDQ83938.1"/>
    </source>
</evidence>
<evidence type="ECO:0000256" key="4">
    <source>
        <dbReference type="ARBA" id="ARBA00022475"/>
    </source>
</evidence>
<evidence type="ECO:0000256" key="1">
    <source>
        <dbReference type="ARBA" id="ARBA00004651"/>
    </source>
</evidence>
<dbReference type="Gene3D" id="1.20.1730.10">
    <property type="entry name" value="Sodium/glucose cotransporter"/>
    <property type="match status" value="1"/>
</dbReference>
<feature type="transmembrane region" description="Helical" evidence="12">
    <location>
        <begin position="92"/>
        <end position="111"/>
    </location>
</feature>
<feature type="transmembrane region" description="Helical" evidence="12">
    <location>
        <begin position="167"/>
        <end position="189"/>
    </location>
</feature>